<keyword evidence="1" id="KW-0812">Transmembrane</keyword>
<keyword evidence="1" id="KW-0472">Membrane</keyword>
<dbReference type="EMBL" id="LR796604">
    <property type="protein sequence ID" value="CAB4153566.1"/>
    <property type="molecule type" value="Genomic_DNA"/>
</dbReference>
<organism evidence="2">
    <name type="scientific">uncultured Caudovirales phage</name>
    <dbReference type="NCBI Taxonomy" id="2100421"/>
    <lineage>
        <taxon>Viruses</taxon>
        <taxon>Duplodnaviria</taxon>
        <taxon>Heunggongvirae</taxon>
        <taxon>Uroviricota</taxon>
        <taxon>Caudoviricetes</taxon>
        <taxon>Peduoviridae</taxon>
        <taxon>Maltschvirus</taxon>
        <taxon>Maltschvirus maltsch</taxon>
    </lineage>
</organism>
<evidence type="ECO:0000313" key="2">
    <source>
        <dbReference type="EMBL" id="CAB4153566.1"/>
    </source>
</evidence>
<sequence length="96" mass="10804">MATTNERVSVLETQVHNIESKVDEIKVEIRDNANDVKLELNKMYTASCTQHAQLSEDLKDLKSFKDRLLMAGIIIGPILTYVATHVDWASLLHGPK</sequence>
<proteinExistence type="predicted"/>
<accession>A0A6J5N818</accession>
<protein>
    <submittedName>
        <fullName evidence="2">Uncharacterized protein</fullName>
    </submittedName>
</protein>
<feature type="transmembrane region" description="Helical" evidence="1">
    <location>
        <begin position="68"/>
        <end position="86"/>
    </location>
</feature>
<evidence type="ECO:0000256" key="1">
    <source>
        <dbReference type="SAM" id="Phobius"/>
    </source>
</evidence>
<name>A0A6J5N818_9CAUD</name>
<reference evidence="2" key="1">
    <citation type="submission" date="2020-04" db="EMBL/GenBank/DDBJ databases">
        <authorList>
            <person name="Chiriac C."/>
            <person name="Salcher M."/>
            <person name="Ghai R."/>
            <person name="Kavagutti S V."/>
        </authorList>
    </citation>
    <scope>NUCLEOTIDE SEQUENCE</scope>
</reference>
<keyword evidence="1" id="KW-1133">Transmembrane helix</keyword>
<gene>
    <name evidence="2" type="ORF">UFOVP641_8</name>
</gene>